<dbReference type="InterPro" id="IPR021759">
    <property type="entry name" value="WxLIP_HBD"/>
</dbReference>
<evidence type="ECO:0000313" key="5">
    <source>
        <dbReference type="EMBL" id="OJG93494.1"/>
    </source>
</evidence>
<keyword evidence="2" id="KW-0732">Signal</keyword>
<dbReference type="EMBL" id="JXLC01000001">
    <property type="protein sequence ID" value="OJG93494.1"/>
    <property type="molecule type" value="Genomic_DNA"/>
</dbReference>
<dbReference type="AlphaFoldDB" id="A0AA91JQT4"/>
<dbReference type="Pfam" id="PF11797">
    <property type="entry name" value="WxLIP_HBD"/>
    <property type="match status" value="1"/>
</dbReference>
<feature type="signal peptide" evidence="2">
    <location>
        <begin position="1"/>
        <end position="34"/>
    </location>
</feature>
<feature type="domain" description="WxL Interacting Protein peptidoglycan binding" evidence="3">
    <location>
        <begin position="43"/>
        <end position="160"/>
    </location>
</feature>
<dbReference type="Proteomes" id="UP000183039">
    <property type="component" value="Unassembled WGS sequence"/>
</dbReference>
<comment type="caution">
    <text evidence="5">The sequence shown here is derived from an EMBL/GenBank/DDBJ whole genome shotgun (WGS) entry which is preliminary data.</text>
</comment>
<reference evidence="5 6" key="1">
    <citation type="submission" date="2014-12" db="EMBL/GenBank/DDBJ databases">
        <title>Draft genome sequences of 29 type strains of Enterococci.</title>
        <authorList>
            <person name="Zhong Z."/>
            <person name="Sun Z."/>
            <person name="Liu W."/>
            <person name="Zhang W."/>
            <person name="Zhang H."/>
        </authorList>
    </citation>
    <scope>NUCLEOTIDE SEQUENCE [LARGE SCALE GENOMIC DNA]</scope>
    <source>
        <strain evidence="5 6">DSM 22801</strain>
    </source>
</reference>
<feature type="chain" id="PRO_5041636451" description="DUF3324 domain-containing protein" evidence="2">
    <location>
        <begin position="35"/>
        <end position="363"/>
    </location>
</feature>
<evidence type="ECO:0000259" key="4">
    <source>
        <dbReference type="Pfam" id="PF11797"/>
    </source>
</evidence>
<sequence length="363" mass="41320">MKRKVKKMRKLKVICFSFILYITCFSIGTVAASAAESEDIGNFNFKMIRPENQIGDTGYFNLKMKPSQKQTVQVEMSNITDKEVTVEIALNSAKTNSNGVLEFGPTVFKEDASLKYNFKDIVKGPETITIPAKQKIPLNLEITMPADSYDGIITGGIQMQVQKSKEQLEKEKKEKQIVNRYAYVLGMVLKETDTEVKPELEFSKFYPELANYRNAVFVNFSNVRSEFLNDMTVDMQVMKKGSDEVLYDTKKTNMRMAPNSMIDFPVEMNGERMEPGDYTGHVLVTSGDQKWEWSNDFKITKEDADKYNAQDVTLVQERGFNWLLIALIAGGVILVVGLVYFVVRMTLNKKAASKKRKKKTVKK</sequence>
<evidence type="ECO:0000259" key="3">
    <source>
        <dbReference type="Pfam" id="PF06030"/>
    </source>
</evidence>
<proteinExistence type="predicted"/>
<keyword evidence="1" id="KW-0472">Membrane</keyword>
<gene>
    <name evidence="5" type="ORF">RV15_GL000096</name>
</gene>
<protein>
    <recommendedName>
        <fullName evidence="7">DUF3324 domain-containing protein</fullName>
    </recommendedName>
</protein>
<evidence type="ECO:0000256" key="2">
    <source>
        <dbReference type="SAM" id="SignalP"/>
    </source>
</evidence>
<feature type="transmembrane region" description="Helical" evidence="1">
    <location>
        <begin position="322"/>
        <end position="347"/>
    </location>
</feature>
<evidence type="ECO:0000313" key="6">
    <source>
        <dbReference type="Proteomes" id="UP000183039"/>
    </source>
</evidence>
<feature type="domain" description="WxL Interacting Protein host binding" evidence="4">
    <location>
        <begin position="173"/>
        <end position="308"/>
    </location>
</feature>
<evidence type="ECO:0000256" key="1">
    <source>
        <dbReference type="SAM" id="Phobius"/>
    </source>
</evidence>
<evidence type="ECO:0008006" key="7">
    <source>
        <dbReference type="Google" id="ProtNLM"/>
    </source>
</evidence>
<organism evidence="5 6">
    <name type="scientific">Enterococcus silesiacus</name>
    <dbReference type="NCBI Taxonomy" id="332949"/>
    <lineage>
        <taxon>Bacteria</taxon>
        <taxon>Bacillati</taxon>
        <taxon>Bacillota</taxon>
        <taxon>Bacilli</taxon>
        <taxon>Lactobacillales</taxon>
        <taxon>Enterococcaceae</taxon>
        <taxon>Enterococcus</taxon>
    </lineage>
</organism>
<name>A0AA91JQT4_9ENTE</name>
<accession>A0AA91JQT4</accession>
<dbReference type="InterPro" id="IPR010317">
    <property type="entry name" value="WxLIP_PGBD"/>
</dbReference>
<keyword evidence="1" id="KW-0812">Transmembrane</keyword>
<dbReference type="Pfam" id="PF06030">
    <property type="entry name" value="WxLIP_PGBD"/>
    <property type="match status" value="1"/>
</dbReference>
<keyword evidence="1" id="KW-1133">Transmembrane helix</keyword>